<dbReference type="InterPro" id="IPR036282">
    <property type="entry name" value="Glutathione-S-Trfase_C_sf"/>
</dbReference>
<comment type="caution">
    <text evidence="4">The sequence shown here is derived from an EMBL/GenBank/DDBJ whole genome shotgun (WGS) entry which is preliminary data.</text>
</comment>
<dbReference type="InterPro" id="IPR004045">
    <property type="entry name" value="Glutathione_S-Trfase_N"/>
</dbReference>
<dbReference type="Proteomes" id="UP000183567">
    <property type="component" value="Unassembled WGS sequence"/>
</dbReference>
<gene>
    <name evidence="4" type="ORF">AZE42_12064</name>
</gene>
<sequence>HGFCRTRNSCYIRPFGRNRTHKPSHRTLFNVSKFHLSSTMAPIGSLWGDLAQHQTKAILSAAAIAGLELDLKPFELGVTNKSAEYLDKFAMGKIPAFESDDGFSLIEGASIARYVASLAPESGLLGDSVKDAAQIDQWIHFVEHEISAYTDLISQLVKGFFPEKTYFSREKTYNEHVHKSLFERQERSLKFLERSMNTREFLVTDKITLADIVVAAVIQRAAGITLGAAEREFYPNIFAHYAKVAADPRITAIFGAADFVEVALAFAKVD</sequence>
<dbReference type="SUPFAM" id="SSF52833">
    <property type="entry name" value="Thioredoxin-like"/>
    <property type="match status" value="1"/>
</dbReference>
<dbReference type="OrthoDB" id="249703at2759"/>
<dbReference type="GO" id="GO:0005634">
    <property type="term" value="C:nucleus"/>
    <property type="evidence" value="ECO:0007669"/>
    <property type="project" value="TreeGrafter"/>
</dbReference>
<dbReference type="PROSITE" id="PS50404">
    <property type="entry name" value="GST_NTER"/>
    <property type="match status" value="1"/>
</dbReference>
<feature type="non-terminal residue" evidence="4">
    <location>
        <position position="1"/>
    </location>
</feature>
<evidence type="ECO:0000256" key="1">
    <source>
        <dbReference type="RuleBase" id="RU003494"/>
    </source>
</evidence>
<comment type="similarity">
    <text evidence="1">Belongs to the GST superfamily.</text>
</comment>
<dbReference type="SFLD" id="SFLDS00019">
    <property type="entry name" value="Glutathione_Transferase_(cytos"/>
    <property type="match status" value="1"/>
</dbReference>
<feature type="domain" description="GST C-terminal" evidence="3">
    <location>
        <begin position="128"/>
        <end position="266"/>
    </location>
</feature>
<dbReference type="CDD" id="cd03044">
    <property type="entry name" value="GST_N_EF1Bgamma"/>
    <property type="match status" value="1"/>
</dbReference>
<dbReference type="InterPro" id="IPR040079">
    <property type="entry name" value="Glutathione_S-Trfase"/>
</dbReference>
<accession>A0A1J8QD75</accession>
<dbReference type="STRING" id="180088.A0A1J8QD75"/>
<organism evidence="4 5">
    <name type="scientific">Rhizopogon vesiculosus</name>
    <dbReference type="NCBI Taxonomy" id="180088"/>
    <lineage>
        <taxon>Eukaryota</taxon>
        <taxon>Fungi</taxon>
        <taxon>Dikarya</taxon>
        <taxon>Basidiomycota</taxon>
        <taxon>Agaricomycotina</taxon>
        <taxon>Agaricomycetes</taxon>
        <taxon>Agaricomycetidae</taxon>
        <taxon>Boletales</taxon>
        <taxon>Suillineae</taxon>
        <taxon>Rhizopogonaceae</taxon>
        <taxon>Rhizopogon</taxon>
    </lineage>
</organism>
<dbReference type="AlphaFoldDB" id="A0A1J8QD75"/>
<dbReference type="PANTHER" id="PTHR43986">
    <property type="entry name" value="ELONGATION FACTOR 1-GAMMA"/>
    <property type="match status" value="1"/>
</dbReference>
<keyword evidence="5" id="KW-1185">Reference proteome</keyword>
<dbReference type="EMBL" id="LVVM01001257">
    <property type="protein sequence ID" value="OJA18901.1"/>
    <property type="molecule type" value="Genomic_DNA"/>
</dbReference>
<dbReference type="Pfam" id="PF00043">
    <property type="entry name" value="GST_C"/>
    <property type="match status" value="1"/>
</dbReference>
<reference evidence="4 5" key="1">
    <citation type="submission" date="2016-03" db="EMBL/GenBank/DDBJ databases">
        <title>Comparative genomics of the ectomycorrhizal sister species Rhizopogon vinicolor and Rhizopogon vesiculosus (Basidiomycota: Boletales) reveals a divergence of the mating type B locus.</title>
        <authorList>
            <person name="Mujic A.B."/>
            <person name="Kuo A."/>
            <person name="Tritt A."/>
            <person name="Lipzen A."/>
            <person name="Chen C."/>
            <person name="Johnson J."/>
            <person name="Sharma A."/>
            <person name="Barry K."/>
            <person name="Grigoriev I.V."/>
            <person name="Spatafora J.W."/>
        </authorList>
    </citation>
    <scope>NUCLEOTIDE SEQUENCE [LARGE SCALE GENOMIC DNA]</scope>
    <source>
        <strain evidence="4 5">AM-OR11-056</strain>
    </source>
</reference>
<evidence type="ECO:0000259" key="2">
    <source>
        <dbReference type="PROSITE" id="PS50404"/>
    </source>
</evidence>
<feature type="domain" description="GST N-terminal" evidence="2">
    <location>
        <begin position="42"/>
        <end position="123"/>
    </location>
</feature>
<name>A0A1J8QD75_9AGAM</name>
<evidence type="ECO:0000313" key="5">
    <source>
        <dbReference type="Proteomes" id="UP000183567"/>
    </source>
</evidence>
<dbReference type="Gene3D" id="1.20.1050.10">
    <property type="match status" value="1"/>
</dbReference>
<dbReference type="GO" id="GO:0005737">
    <property type="term" value="C:cytoplasm"/>
    <property type="evidence" value="ECO:0007669"/>
    <property type="project" value="TreeGrafter"/>
</dbReference>
<dbReference type="PROSITE" id="PS50405">
    <property type="entry name" value="GST_CTER"/>
    <property type="match status" value="1"/>
</dbReference>
<dbReference type="Pfam" id="PF02798">
    <property type="entry name" value="GST_N"/>
    <property type="match status" value="1"/>
</dbReference>
<evidence type="ECO:0000259" key="3">
    <source>
        <dbReference type="PROSITE" id="PS50405"/>
    </source>
</evidence>
<protein>
    <recommendedName>
        <fullName evidence="6">GST C-terminal domain-containing protein</fullName>
    </recommendedName>
</protein>
<dbReference type="InterPro" id="IPR036249">
    <property type="entry name" value="Thioredoxin-like_sf"/>
</dbReference>
<evidence type="ECO:0008006" key="6">
    <source>
        <dbReference type="Google" id="ProtNLM"/>
    </source>
</evidence>
<dbReference type="Gene3D" id="3.40.30.10">
    <property type="entry name" value="Glutaredoxin"/>
    <property type="match status" value="1"/>
</dbReference>
<dbReference type="SUPFAM" id="SSF47616">
    <property type="entry name" value="GST C-terminal domain-like"/>
    <property type="match status" value="1"/>
</dbReference>
<proteinExistence type="inferred from homology"/>
<dbReference type="GO" id="GO:0006414">
    <property type="term" value="P:translational elongation"/>
    <property type="evidence" value="ECO:0007669"/>
    <property type="project" value="TreeGrafter"/>
</dbReference>
<dbReference type="PANTHER" id="PTHR43986:SF1">
    <property type="entry name" value="ELONGATION FACTOR 1-GAMMA"/>
    <property type="match status" value="1"/>
</dbReference>
<dbReference type="InterPro" id="IPR004046">
    <property type="entry name" value="GST_C"/>
</dbReference>
<dbReference type="InterPro" id="IPR010987">
    <property type="entry name" value="Glutathione-S-Trfase_C-like"/>
</dbReference>
<dbReference type="SFLD" id="SFLDG00358">
    <property type="entry name" value="Main_(cytGST)"/>
    <property type="match status" value="1"/>
</dbReference>
<evidence type="ECO:0000313" key="4">
    <source>
        <dbReference type="EMBL" id="OJA18901.1"/>
    </source>
</evidence>
<dbReference type="InterPro" id="IPR050802">
    <property type="entry name" value="EF-GSTs"/>
</dbReference>